<dbReference type="PANTHER" id="PTHR19143">
    <property type="entry name" value="FIBRINOGEN/TENASCIN/ANGIOPOEITIN"/>
    <property type="match status" value="1"/>
</dbReference>
<dbReference type="InterPro" id="IPR016186">
    <property type="entry name" value="C-type_lectin-like/link_sf"/>
</dbReference>
<protein>
    <submittedName>
        <fullName evidence="5">Fibrinogen C domain-containing protein 1-like</fullName>
    </submittedName>
</protein>
<feature type="signal peptide" evidence="2">
    <location>
        <begin position="1"/>
        <end position="22"/>
    </location>
</feature>
<dbReference type="Gene3D" id="3.10.100.10">
    <property type="entry name" value="Mannose-Binding Protein A, subunit A"/>
    <property type="match status" value="1"/>
</dbReference>
<dbReference type="SUPFAM" id="SSF56436">
    <property type="entry name" value="C-type lectin-like"/>
    <property type="match status" value="1"/>
</dbReference>
<dbReference type="InterPro" id="IPR016187">
    <property type="entry name" value="CTDL_fold"/>
</dbReference>
<dbReference type="KEGG" id="bbel:109466438"/>
<dbReference type="AlphaFoldDB" id="A0A6P4XSU8"/>
<dbReference type="GeneID" id="109466438"/>
<dbReference type="NCBIfam" id="NF040941">
    <property type="entry name" value="GGGWT_bact"/>
    <property type="match status" value="1"/>
</dbReference>
<dbReference type="CDD" id="cd00087">
    <property type="entry name" value="FReD"/>
    <property type="match status" value="1"/>
</dbReference>
<evidence type="ECO:0000313" key="5">
    <source>
        <dbReference type="RefSeq" id="XP_019619720.1"/>
    </source>
</evidence>
<dbReference type="InterPro" id="IPR014716">
    <property type="entry name" value="Fibrinogen_a/b/g_C_1"/>
</dbReference>
<reference evidence="5" key="1">
    <citation type="submission" date="2025-08" db="UniProtKB">
        <authorList>
            <consortium name="RefSeq"/>
        </authorList>
    </citation>
    <scope>IDENTIFICATION</scope>
    <source>
        <tissue evidence="5">Gonad</tissue>
    </source>
</reference>
<keyword evidence="4" id="KW-1185">Reference proteome</keyword>
<dbReference type="Gene3D" id="3.90.215.10">
    <property type="entry name" value="Gamma Fibrinogen, chain A, domain 1"/>
    <property type="match status" value="1"/>
</dbReference>
<dbReference type="OrthoDB" id="7972392at2759"/>
<dbReference type="SMART" id="SM00186">
    <property type="entry name" value="FBG"/>
    <property type="match status" value="1"/>
</dbReference>
<evidence type="ECO:0000256" key="1">
    <source>
        <dbReference type="ARBA" id="ARBA00023157"/>
    </source>
</evidence>
<dbReference type="GO" id="GO:0005615">
    <property type="term" value="C:extracellular space"/>
    <property type="evidence" value="ECO:0007669"/>
    <property type="project" value="TreeGrafter"/>
</dbReference>
<sequence length="324" mass="36963">MMERQFLLYMVFLTIPLLTIQTCPDGYNEVDGRCFFISDVERSYENAKYDCMYRGGSLVVIDNAEDREDAMEGSSGPVPYWISPESEDVDFYSDVQDENCYICEAPPETCKDCKDCKEILDNSATTPSGVYMIYPADNLGGFQVYCDMDTDGGGWTVFQKRQDGSVDFYRVWEDYKTGFPSDLNGEFWLGNDKLHRLTEQKAYGLRVDMEDTAGDTAYAAYSSFSIADESDRYRITVGGYSGTAGDSLAYQNGMGFSTKDNDNYPYNCAQTYKGAWWYRGCHHSNLNGQYLLGFHESFADGVNWKAWKQYHDSLKRTEMKIRPV</sequence>
<evidence type="ECO:0000256" key="2">
    <source>
        <dbReference type="SAM" id="SignalP"/>
    </source>
</evidence>
<dbReference type="PROSITE" id="PS00514">
    <property type="entry name" value="FIBRINOGEN_C_1"/>
    <property type="match status" value="1"/>
</dbReference>
<dbReference type="FunFam" id="3.90.215.10:FF:000001">
    <property type="entry name" value="Tenascin isoform 1"/>
    <property type="match status" value="1"/>
</dbReference>
<proteinExistence type="predicted"/>
<dbReference type="PANTHER" id="PTHR19143:SF458">
    <property type="entry name" value="FIBRINOGEN C-TERMINAL DOMAIN-CONTAINING PROTEIN-RELATED"/>
    <property type="match status" value="1"/>
</dbReference>
<evidence type="ECO:0000313" key="4">
    <source>
        <dbReference type="Proteomes" id="UP000515135"/>
    </source>
</evidence>
<keyword evidence="1" id="KW-1015">Disulfide bond</keyword>
<dbReference type="InterPro" id="IPR020837">
    <property type="entry name" value="Fibrinogen_CS"/>
</dbReference>
<dbReference type="Pfam" id="PF00147">
    <property type="entry name" value="Fibrinogen_C"/>
    <property type="match status" value="1"/>
</dbReference>
<keyword evidence="2" id="KW-0732">Signal</keyword>
<dbReference type="SUPFAM" id="SSF56496">
    <property type="entry name" value="Fibrinogen C-terminal domain-like"/>
    <property type="match status" value="1"/>
</dbReference>
<dbReference type="RefSeq" id="XP_019619720.1">
    <property type="nucleotide sequence ID" value="XM_019764161.1"/>
</dbReference>
<feature type="chain" id="PRO_5028264403" evidence="2">
    <location>
        <begin position="23"/>
        <end position="324"/>
    </location>
</feature>
<feature type="domain" description="Fibrinogen C-terminal" evidence="3">
    <location>
        <begin position="107"/>
        <end position="324"/>
    </location>
</feature>
<dbReference type="InterPro" id="IPR002181">
    <property type="entry name" value="Fibrinogen_a/b/g_C_dom"/>
</dbReference>
<name>A0A6P4XSU8_BRABE</name>
<evidence type="ECO:0000259" key="3">
    <source>
        <dbReference type="PROSITE" id="PS51406"/>
    </source>
</evidence>
<organism evidence="4 5">
    <name type="scientific">Branchiostoma belcheri</name>
    <name type="common">Amphioxus</name>
    <dbReference type="NCBI Taxonomy" id="7741"/>
    <lineage>
        <taxon>Eukaryota</taxon>
        <taxon>Metazoa</taxon>
        <taxon>Chordata</taxon>
        <taxon>Cephalochordata</taxon>
        <taxon>Leptocardii</taxon>
        <taxon>Amphioxiformes</taxon>
        <taxon>Branchiostomatidae</taxon>
        <taxon>Branchiostoma</taxon>
    </lineage>
</organism>
<gene>
    <name evidence="5" type="primary">LOC109466438</name>
</gene>
<accession>A0A6P4XSU8</accession>
<dbReference type="InterPro" id="IPR036056">
    <property type="entry name" value="Fibrinogen-like_C"/>
</dbReference>
<dbReference type="InterPro" id="IPR050373">
    <property type="entry name" value="Fibrinogen_C-term_domain"/>
</dbReference>
<dbReference type="Proteomes" id="UP000515135">
    <property type="component" value="Unplaced"/>
</dbReference>
<dbReference type="PROSITE" id="PS51406">
    <property type="entry name" value="FIBRINOGEN_C_2"/>
    <property type="match status" value="1"/>
</dbReference>